<evidence type="ECO:0000256" key="1">
    <source>
        <dbReference type="ARBA" id="ARBA00022448"/>
    </source>
</evidence>
<comment type="caution">
    <text evidence="9">The sequence shown here is derived from an EMBL/GenBank/DDBJ whole genome shotgun (WGS) entry which is preliminary data.</text>
</comment>
<evidence type="ECO:0000256" key="7">
    <source>
        <dbReference type="SAM" id="MobiDB-lite"/>
    </source>
</evidence>
<feature type="binding site" description="covalent" evidence="6">
    <location>
        <position position="947"/>
    </location>
    <ligand>
        <name>heme c</name>
        <dbReference type="ChEBI" id="CHEBI:61717"/>
    </ligand>
</feature>
<dbReference type="InterPro" id="IPR009056">
    <property type="entry name" value="Cyt_c-like_dom"/>
</dbReference>
<dbReference type="InterPro" id="IPR012938">
    <property type="entry name" value="Glc/Sorbosone_DH"/>
</dbReference>
<dbReference type="GO" id="GO:0020037">
    <property type="term" value="F:heme binding"/>
    <property type="evidence" value="ECO:0007669"/>
    <property type="project" value="InterPro"/>
</dbReference>
<dbReference type="Pfam" id="PF06283">
    <property type="entry name" value="ThuA"/>
    <property type="match status" value="1"/>
</dbReference>
<dbReference type="InterPro" id="IPR011041">
    <property type="entry name" value="Quinoprot_gluc/sorb_DH_b-prop"/>
</dbReference>
<dbReference type="CDD" id="cd04084">
    <property type="entry name" value="CBM6_xylanase-like"/>
    <property type="match status" value="1"/>
</dbReference>
<dbReference type="InterPro" id="IPR036909">
    <property type="entry name" value="Cyt_c-like_dom_sf"/>
</dbReference>
<comment type="PTM">
    <text evidence="6">Binds 1 heme c group covalently per subunit.</text>
</comment>
<dbReference type="PANTHER" id="PTHR40469:SF2">
    <property type="entry name" value="GALACTOSE-BINDING DOMAIN-LIKE SUPERFAMILY PROTEIN"/>
    <property type="match status" value="1"/>
</dbReference>
<gene>
    <name evidence="9" type="ORF">EGI31_11875</name>
</gene>
<dbReference type="InterPro" id="IPR029062">
    <property type="entry name" value="Class_I_gatase-like"/>
</dbReference>
<dbReference type="Gene3D" id="2.60.40.10">
    <property type="entry name" value="Immunoglobulins"/>
    <property type="match status" value="1"/>
</dbReference>
<keyword evidence="5 6" id="KW-0408">Iron</keyword>
<dbReference type="RefSeq" id="WP_255037428.1">
    <property type="nucleotide sequence ID" value="NZ_RJUF01000034.1"/>
</dbReference>
<feature type="domain" description="Cytochrome c" evidence="8">
    <location>
        <begin position="884"/>
        <end position="969"/>
    </location>
</feature>
<reference evidence="9 10" key="1">
    <citation type="submission" date="2018-11" db="EMBL/GenBank/DDBJ databases">
        <title>Novel bacteria species description.</title>
        <authorList>
            <person name="Han J.-H."/>
        </authorList>
    </citation>
    <scope>NUCLEOTIDE SEQUENCE [LARGE SCALE GENOMIC DNA]</scope>
    <source>
        <strain evidence="9 10">KCTC23259</strain>
    </source>
</reference>
<dbReference type="InterPro" id="IPR035986">
    <property type="entry name" value="PKD_dom_sf"/>
</dbReference>
<keyword evidence="2 6" id="KW-0349">Heme</keyword>
<name>A0AAE3H2M9_9BACT</name>
<dbReference type="GO" id="GO:0005506">
    <property type="term" value="F:iron ion binding"/>
    <property type="evidence" value="ECO:0007669"/>
    <property type="project" value="InterPro"/>
</dbReference>
<dbReference type="Proteomes" id="UP001204144">
    <property type="component" value="Unassembled WGS sequence"/>
</dbReference>
<dbReference type="CDD" id="cd00146">
    <property type="entry name" value="PKD"/>
    <property type="match status" value="1"/>
</dbReference>
<evidence type="ECO:0000313" key="9">
    <source>
        <dbReference type="EMBL" id="MCP9763653.1"/>
    </source>
</evidence>
<dbReference type="PROSITE" id="PS51007">
    <property type="entry name" value="CYTC"/>
    <property type="match status" value="1"/>
</dbReference>
<keyword evidence="4" id="KW-0249">Electron transport</keyword>
<dbReference type="Pfam" id="PF00034">
    <property type="entry name" value="Cytochrom_C"/>
    <property type="match status" value="1"/>
</dbReference>
<dbReference type="InterPro" id="IPR029010">
    <property type="entry name" value="ThuA-like"/>
</dbReference>
<accession>A0AAE3H2M9</accession>
<dbReference type="Gene3D" id="1.10.760.10">
    <property type="entry name" value="Cytochrome c-like domain"/>
    <property type="match status" value="1"/>
</dbReference>
<sequence length="1274" mass="140114">MKNNVFDTIRRVLVSVFLLFFVNGLFAQTKVNVLVFSKTAAFRHQSIEAGKTALAKMAKEKGFGVSFTEDAAQFTELNLKKFNTVIFLNTTGDILNNEQQNAFERYIQAGGGYVGIHAATDTEYEWPWYNQLAGAWFLDHPMPNNVQKGRFYVTQKNEFTAGMPDSFERSDEFYAFKDISPKINVVLKIDEKSYTGGKNGDNHPMSWYQEFQGGRSFYTAMGHTDETFSEPLFLNHLYAGIKYTTGGDAPKPLDFSKARPEENRFTKVVLEEKLDEPVELSVLDKDRVLFIQRKGEVRLYNSKTKTLKTIAKLPVSLKYVNKEGKESVAEDGLLGLNKDPKFAQNQWIYLYYSSTKGSYNVLSRFTMKGDEIHLDSEKEMLKVETQREECCHTGGSIDWDKQGNLYLSTGDNTNPHASNGYSPSDERPGRSPWDAQKSSANTNDLRGKILRIKPNADGTYSIPSGNLFSPLAPSGGKYSASLAPPSGAGGATRPEIYTMGHRNPYRISVDPKNSKLYWGDVGPDASKADPKRGPDGTCEFGQAAAPGNYGWPHFVGDNKAYNKFDFASNTSGDKWDYLKPINTSPNNTGLTLLPEAKGAMLWYGYGASKEFPLLGAGGCNPMAGPVYYKDMFATAPRAFPKYYDGKFFAYEWMRGWVMAVSFDKDGNYASMERFMPSYKFSNPMDMEFAENGDLYMLEYGSGWFTANDDARLIRIEYNGFNRKPQIQVAANQMGGAIPFNLKLSAKGTSDADGDPLKYSWKITSNNGFVKVIPAQDANITLTTAGVYKATLTVNDGKGGINSQSMEITAGNEPPILSLDMPKANKSFYIANKSFDYEIKVKDKEDGDLDNGISPENVAVNIDYLAEGYDKNMIAMGHRSADEGAAFAKGKKLIEASDCMACHKKDSKSIGPSYRDVSVKYKGDSKALETLTKKILSGGSGVWGETAMAAHPQISTADASEMVKYILNISNEKPKSSLPVKGTFTTKAPATDKNKGVYIVRAAYEDQGANGLPALKSEQSFVLRNSKLDAHGFDEYVDINKMAFGGNNLAIPSKSGAYMVMKQVDLTGVSEIQVSATAPKPQLGAVGGTVEARLGSKSGALLGRSAFLEPSEKMDFTPKTISVPIQLPANLDSKLQDIYLVYSNPTAEGSLMVVMGVEFKLAYESSLKEPAKVETSSANDYFVGTWTTTIFGTPNGDVTFDMVFERNNGVLSGKMVSQQMGSQALEKLEEIDAEKIKLSFSANGMSISMELNKENADNLKGKVMGMLEVKGSRVK</sequence>
<dbReference type="SUPFAM" id="SSF52317">
    <property type="entry name" value="Class I glutamine amidotransferase-like"/>
    <property type="match status" value="1"/>
</dbReference>
<keyword evidence="10" id="KW-1185">Reference proteome</keyword>
<dbReference type="EMBL" id="RJUF01000034">
    <property type="protein sequence ID" value="MCP9763653.1"/>
    <property type="molecule type" value="Genomic_DNA"/>
</dbReference>
<dbReference type="Pfam" id="PF18911">
    <property type="entry name" value="PKD_4"/>
    <property type="match status" value="1"/>
</dbReference>
<dbReference type="InterPro" id="IPR011042">
    <property type="entry name" value="6-blade_b-propeller_TolB-like"/>
</dbReference>
<dbReference type="SUPFAM" id="SSF50952">
    <property type="entry name" value="Soluble quinoprotein glucose dehydrogenase"/>
    <property type="match status" value="1"/>
</dbReference>
<proteinExistence type="predicted"/>
<dbReference type="Gene3D" id="2.120.10.30">
    <property type="entry name" value="TolB, C-terminal domain"/>
    <property type="match status" value="1"/>
</dbReference>
<feature type="region of interest" description="Disordered" evidence="7">
    <location>
        <begin position="402"/>
        <end position="446"/>
    </location>
</feature>
<evidence type="ECO:0000256" key="5">
    <source>
        <dbReference type="ARBA" id="ARBA00023004"/>
    </source>
</evidence>
<evidence type="ECO:0000259" key="8">
    <source>
        <dbReference type="PROSITE" id="PS51007"/>
    </source>
</evidence>
<dbReference type="AlphaFoldDB" id="A0AAE3H2M9"/>
<evidence type="ECO:0000256" key="4">
    <source>
        <dbReference type="ARBA" id="ARBA00022982"/>
    </source>
</evidence>
<dbReference type="PRINTS" id="PR00606">
    <property type="entry name" value="CYTCHROMECID"/>
</dbReference>
<evidence type="ECO:0000256" key="3">
    <source>
        <dbReference type="ARBA" id="ARBA00022723"/>
    </source>
</evidence>
<dbReference type="Pfam" id="PF07995">
    <property type="entry name" value="GSDH"/>
    <property type="match status" value="1"/>
</dbReference>
<dbReference type="GO" id="GO:0009055">
    <property type="term" value="F:electron transfer activity"/>
    <property type="evidence" value="ECO:0007669"/>
    <property type="project" value="InterPro"/>
</dbReference>
<dbReference type="Gene3D" id="2.60.120.260">
    <property type="entry name" value="Galactose-binding domain-like"/>
    <property type="match status" value="1"/>
</dbReference>
<feature type="compositionally biased region" description="Polar residues" evidence="7">
    <location>
        <begin position="405"/>
        <end position="422"/>
    </location>
</feature>
<keyword evidence="1" id="KW-0813">Transport</keyword>
<feature type="binding site" description="covalent" evidence="6">
    <location>
        <position position="898"/>
    </location>
    <ligand>
        <name>heme c</name>
        <dbReference type="ChEBI" id="CHEBI:61717"/>
    </ligand>
</feature>
<dbReference type="InterPro" id="IPR000601">
    <property type="entry name" value="PKD_dom"/>
</dbReference>
<evidence type="ECO:0000313" key="10">
    <source>
        <dbReference type="Proteomes" id="UP001204144"/>
    </source>
</evidence>
<protein>
    <submittedName>
        <fullName evidence="9">Cytochrome C</fullName>
    </submittedName>
</protein>
<dbReference type="SUPFAM" id="SSF46626">
    <property type="entry name" value="Cytochrome c"/>
    <property type="match status" value="1"/>
</dbReference>
<keyword evidence="3 6" id="KW-0479">Metal-binding</keyword>
<dbReference type="InterPro" id="IPR013783">
    <property type="entry name" value="Ig-like_fold"/>
</dbReference>
<evidence type="ECO:0000256" key="6">
    <source>
        <dbReference type="PIRSR" id="PIRSR602324-1"/>
    </source>
</evidence>
<dbReference type="PANTHER" id="PTHR40469">
    <property type="entry name" value="SECRETED GLYCOSYL HYDROLASE"/>
    <property type="match status" value="1"/>
</dbReference>
<organism evidence="9 10">
    <name type="scientific">Lacihabitans soyangensis</name>
    <dbReference type="NCBI Taxonomy" id="869394"/>
    <lineage>
        <taxon>Bacteria</taxon>
        <taxon>Pseudomonadati</taxon>
        <taxon>Bacteroidota</taxon>
        <taxon>Cytophagia</taxon>
        <taxon>Cytophagales</taxon>
        <taxon>Leadbetterellaceae</taxon>
        <taxon>Lacihabitans</taxon>
    </lineage>
</organism>
<dbReference type="SUPFAM" id="SSF49299">
    <property type="entry name" value="PKD domain"/>
    <property type="match status" value="1"/>
</dbReference>
<feature type="binding site" description="covalent" evidence="6">
    <location>
        <position position="902"/>
    </location>
    <ligand>
        <name>heme c</name>
        <dbReference type="ChEBI" id="CHEBI:61717"/>
    </ligand>
</feature>
<dbReference type="Gene3D" id="3.40.50.880">
    <property type="match status" value="1"/>
</dbReference>
<dbReference type="InterPro" id="IPR002324">
    <property type="entry name" value="Cyt_c_ID"/>
</dbReference>
<evidence type="ECO:0000256" key="2">
    <source>
        <dbReference type="ARBA" id="ARBA00022617"/>
    </source>
</evidence>